<keyword evidence="1" id="KW-0732">Signal</keyword>
<comment type="caution">
    <text evidence="2">The sequence shown here is derived from an EMBL/GenBank/DDBJ whole genome shotgun (WGS) entry which is preliminary data.</text>
</comment>
<sequence length="312" mass="34743">MVEQLHQSWAFHLQTLLVRILVTRVCWGTRCGERAQGLHAPSGCTILPNSGHGGKSKTKCLRWEEDGRPYPDLSFLHFSSRAGEDGEGICWKSVEKSRQMESHHMELLQEITAQKEIHARRWAWVVLPEERPPEVCSQASGIMCDLSASNFWSLPVGSWRILLACLYPWLKGLVTTVEEGGESRQHSWDFSPSLQRAGALPESRSWQRLGDQGCPVDAFEWEGRSKVMPGAKALICSGKDKEATGIVTNKTRDTAGAEVPSAWRAVVRISDAVGTESKEGRGWLMFPEDGSGFCAWRTDLADKTGEEQLGHQ</sequence>
<accession>A0A5N4D395</accession>
<organism evidence="2 3">
    <name type="scientific">Camelus dromedarius</name>
    <name type="common">Dromedary</name>
    <name type="synonym">Arabian camel</name>
    <dbReference type="NCBI Taxonomy" id="9838"/>
    <lineage>
        <taxon>Eukaryota</taxon>
        <taxon>Metazoa</taxon>
        <taxon>Chordata</taxon>
        <taxon>Craniata</taxon>
        <taxon>Vertebrata</taxon>
        <taxon>Euteleostomi</taxon>
        <taxon>Mammalia</taxon>
        <taxon>Eutheria</taxon>
        <taxon>Laurasiatheria</taxon>
        <taxon>Artiodactyla</taxon>
        <taxon>Tylopoda</taxon>
        <taxon>Camelidae</taxon>
        <taxon>Camelus</taxon>
    </lineage>
</organism>
<keyword evidence="3" id="KW-1185">Reference proteome</keyword>
<protein>
    <submittedName>
        <fullName evidence="2">Uncharacterized protein</fullName>
    </submittedName>
</protein>
<feature type="chain" id="PRO_5024330088" evidence="1">
    <location>
        <begin position="29"/>
        <end position="312"/>
    </location>
</feature>
<gene>
    <name evidence="2" type="ORF">Cadr_000018571</name>
</gene>
<name>A0A5N4D395_CAMDR</name>
<evidence type="ECO:0000313" key="2">
    <source>
        <dbReference type="EMBL" id="KAB1265567.1"/>
    </source>
</evidence>
<proteinExistence type="predicted"/>
<evidence type="ECO:0000256" key="1">
    <source>
        <dbReference type="SAM" id="SignalP"/>
    </source>
</evidence>
<dbReference type="AlphaFoldDB" id="A0A5N4D395"/>
<reference evidence="2 3" key="1">
    <citation type="journal article" date="2019" name="Mol. Ecol. Resour.">
        <title>Improving Illumina assemblies with Hi-C and long reads: an example with the North African dromedary.</title>
        <authorList>
            <person name="Elbers J.P."/>
            <person name="Rogers M.F."/>
            <person name="Perelman P.L."/>
            <person name="Proskuryakova A.A."/>
            <person name="Serdyukova N.A."/>
            <person name="Johnson W.E."/>
            <person name="Horin P."/>
            <person name="Corander J."/>
            <person name="Murphy D."/>
            <person name="Burger P.A."/>
        </authorList>
    </citation>
    <scope>NUCLEOTIDE SEQUENCE [LARGE SCALE GENOMIC DNA]</scope>
    <source>
        <strain evidence="2">Drom800</strain>
        <tissue evidence="2">Blood</tissue>
    </source>
</reference>
<feature type="signal peptide" evidence="1">
    <location>
        <begin position="1"/>
        <end position="28"/>
    </location>
</feature>
<dbReference type="Proteomes" id="UP000299084">
    <property type="component" value="Unassembled WGS sequence"/>
</dbReference>
<dbReference type="EMBL" id="JWIN03000016">
    <property type="protein sequence ID" value="KAB1265567.1"/>
    <property type="molecule type" value="Genomic_DNA"/>
</dbReference>
<evidence type="ECO:0000313" key="3">
    <source>
        <dbReference type="Proteomes" id="UP000299084"/>
    </source>
</evidence>